<dbReference type="PANTHER" id="PTHR33930">
    <property type="entry name" value="ALKYL HYDROPEROXIDE REDUCTASE AHPD"/>
    <property type="match status" value="1"/>
</dbReference>
<comment type="caution">
    <text evidence="2">The sequence shown here is derived from an EMBL/GenBank/DDBJ whole genome shotgun (WGS) entry which is preliminary data.</text>
</comment>
<keyword evidence="3" id="KW-1185">Reference proteome</keyword>
<dbReference type="RefSeq" id="WP_183202326.1">
    <property type="nucleotide sequence ID" value="NZ_BAAAER010000002.1"/>
</dbReference>
<dbReference type="Pfam" id="PF02627">
    <property type="entry name" value="CMD"/>
    <property type="match status" value="2"/>
</dbReference>
<evidence type="ECO:0000313" key="3">
    <source>
        <dbReference type="Proteomes" id="UP000529946"/>
    </source>
</evidence>
<feature type="domain" description="Carboxymuconolactone decarboxylase-like" evidence="1">
    <location>
        <begin position="149"/>
        <end position="227"/>
    </location>
</feature>
<feature type="domain" description="Carboxymuconolactone decarboxylase-like" evidence="1">
    <location>
        <begin position="31"/>
        <end position="91"/>
    </location>
</feature>
<accession>A0A7W6JAI7</accession>
<organism evidence="2 3">
    <name type="scientific">Brevundimonas lenta</name>
    <dbReference type="NCBI Taxonomy" id="424796"/>
    <lineage>
        <taxon>Bacteria</taxon>
        <taxon>Pseudomonadati</taxon>
        <taxon>Pseudomonadota</taxon>
        <taxon>Alphaproteobacteria</taxon>
        <taxon>Caulobacterales</taxon>
        <taxon>Caulobacteraceae</taxon>
        <taxon>Brevundimonas</taxon>
    </lineage>
</organism>
<dbReference type="EMBL" id="JACIDM010000001">
    <property type="protein sequence ID" value="MBB4081549.1"/>
    <property type="molecule type" value="Genomic_DNA"/>
</dbReference>
<keyword evidence="2" id="KW-0560">Oxidoreductase</keyword>
<reference evidence="2 3" key="1">
    <citation type="submission" date="2020-08" db="EMBL/GenBank/DDBJ databases">
        <title>Genomic Encyclopedia of Type Strains, Phase IV (KMG-IV): sequencing the most valuable type-strain genomes for metagenomic binning, comparative biology and taxonomic classification.</title>
        <authorList>
            <person name="Goeker M."/>
        </authorList>
    </citation>
    <scope>NUCLEOTIDE SEQUENCE [LARGE SCALE GENOMIC DNA]</scope>
    <source>
        <strain evidence="2 3">DSM 23960</strain>
    </source>
</reference>
<sequence>MNRDAAVNPWGPSFDKLAEWDPDGAKVLLKVGTSPWTSGVLPRKEVELIALAIYCACTNLNEAGTRRHVRGALDAGATRDEVLLVFKLGAALAIHSCSLGAPILLEEMEAAGVKAADVLTPPTPACDAMREIGQWNTAWDPFYELSPSWTDDFFALGAAVYQSGVFSPRFVELLSIALDASITHMYAPGTRRHIRGALRAGATPEEIMTVLHLCVSMGLEACAAGVPILAEELDHRGRG</sequence>
<dbReference type="InterPro" id="IPR003779">
    <property type="entry name" value="CMD-like"/>
</dbReference>
<dbReference type="SUPFAM" id="SSF69118">
    <property type="entry name" value="AhpD-like"/>
    <property type="match status" value="1"/>
</dbReference>
<name>A0A7W6JAI7_9CAUL</name>
<keyword evidence="2" id="KW-0575">Peroxidase</keyword>
<dbReference type="GO" id="GO:0051920">
    <property type="term" value="F:peroxiredoxin activity"/>
    <property type="evidence" value="ECO:0007669"/>
    <property type="project" value="InterPro"/>
</dbReference>
<dbReference type="Proteomes" id="UP000529946">
    <property type="component" value="Unassembled WGS sequence"/>
</dbReference>
<dbReference type="InterPro" id="IPR029032">
    <property type="entry name" value="AhpD-like"/>
</dbReference>
<proteinExistence type="predicted"/>
<evidence type="ECO:0000259" key="1">
    <source>
        <dbReference type="Pfam" id="PF02627"/>
    </source>
</evidence>
<protein>
    <submittedName>
        <fullName evidence="2">Alkylhydroperoxidase/carboxymuconolactone decarboxylase family protein YurZ</fullName>
    </submittedName>
</protein>
<dbReference type="AlphaFoldDB" id="A0A7W6JAI7"/>
<dbReference type="PANTHER" id="PTHR33930:SF2">
    <property type="entry name" value="BLR3452 PROTEIN"/>
    <property type="match status" value="1"/>
</dbReference>
<evidence type="ECO:0000313" key="2">
    <source>
        <dbReference type="EMBL" id="MBB4081549.1"/>
    </source>
</evidence>
<gene>
    <name evidence="2" type="ORF">GGR12_000388</name>
</gene>
<dbReference type="Gene3D" id="1.20.1290.10">
    <property type="entry name" value="AhpD-like"/>
    <property type="match status" value="1"/>
</dbReference>